<evidence type="ECO:0008006" key="3">
    <source>
        <dbReference type="Google" id="ProtNLM"/>
    </source>
</evidence>
<name>A0A6A6A3R7_9PLEO</name>
<dbReference type="Gene3D" id="3.80.10.10">
    <property type="entry name" value="Ribonuclease Inhibitor"/>
    <property type="match status" value="1"/>
</dbReference>
<dbReference type="OrthoDB" id="3636801at2759"/>
<evidence type="ECO:0000313" key="1">
    <source>
        <dbReference type="EMBL" id="KAF2125557.1"/>
    </source>
</evidence>
<organism evidence="1 2">
    <name type="scientific">Dothidotthia symphoricarpi CBS 119687</name>
    <dbReference type="NCBI Taxonomy" id="1392245"/>
    <lineage>
        <taxon>Eukaryota</taxon>
        <taxon>Fungi</taxon>
        <taxon>Dikarya</taxon>
        <taxon>Ascomycota</taxon>
        <taxon>Pezizomycotina</taxon>
        <taxon>Dothideomycetes</taxon>
        <taxon>Pleosporomycetidae</taxon>
        <taxon>Pleosporales</taxon>
        <taxon>Dothidotthiaceae</taxon>
        <taxon>Dothidotthia</taxon>
    </lineage>
</organism>
<evidence type="ECO:0000313" key="2">
    <source>
        <dbReference type="Proteomes" id="UP000799771"/>
    </source>
</evidence>
<protein>
    <recommendedName>
        <fullName evidence="3">F-box domain-containing protein</fullName>
    </recommendedName>
</protein>
<dbReference type="RefSeq" id="XP_033519949.1">
    <property type="nucleotide sequence ID" value="XM_033664298.1"/>
</dbReference>
<dbReference type="AlphaFoldDB" id="A0A6A6A3R7"/>
<dbReference type="EMBL" id="ML977516">
    <property type="protein sequence ID" value="KAF2125557.1"/>
    <property type="molecule type" value="Genomic_DNA"/>
</dbReference>
<accession>A0A6A6A3R7</accession>
<dbReference type="InterPro" id="IPR032675">
    <property type="entry name" value="LRR_dom_sf"/>
</dbReference>
<dbReference type="Proteomes" id="UP000799771">
    <property type="component" value="Unassembled WGS sequence"/>
</dbReference>
<sequence length="286" mass="32817">MWWWCSGAYVCSADALALFRLIHTLKRVKTLEVMMMRRSVDMFTTAVASTPPQESSVFLMPRVEKLVVTSDAAFLVSQCPNLRDLVIDDRTNCLVGPYCSLPTRLEPLLPNLPSPALTHFDATAHWSVDEVRFLVLRFPALKYLRMRSDTYCYRASISAITSLLGTGLPHLKTLKLVKVGNLDTGYQSVWRRRMKGCSDAVYRKMLWRENEERRVEAENMVVRLAFGEIKGLGECWVGEGRVARRMDAEAWMWERRREDAAECGWDDPWASMAENEGVVVRREMGR</sequence>
<reference evidence="1" key="1">
    <citation type="journal article" date="2020" name="Stud. Mycol.">
        <title>101 Dothideomycetes genomes: a test case for predicting lifestyles and emergence of pathogens.</title>
        <authorList>
            <person name="Haridas S."/>
            <person name="Albert R."/>
            <person name="Binder M."/>
            <person name="Bloem J."/>
            <person name="Labutti K."/>
            <person name="Salamov A."/>
            <person name="Andreopoulos B."/>
            <person name="Baker S."/>
            <person name="Barry K."/>
            <person name="Bills G."/>
            <person name="Bluhm B."/>
            <person name="Cannon C."/>
            <person name="Castanera R."/>
            <person name="Culley D."/>
            <person name="Daum C."/>
            <person name="Ezra D."/>
            <person name="Gonzalez J."/>
            <person name="Henrissat B."/>
            <person name="Kuo A."/>
            <person name="Liang C."/>
            <person name="Lipzen A."/>
            <person name="Lutzoni F."/>
            <person name="Magnuson J."/>
            <person name="Mondo S."/>
            <person name="Nolan M."/>
            <person name="Ohm R."/>
            <person name="Pangilinan J."/>
            <person name="Park H.-J."/>
            <person name="Ramirez L."/>
            <person name="Alfaro M."/>
            <person name="Sun H."/>
            <person name="Tritt A."/>
            <person name="Yoshinaga Y."/>
            <person name="Zwiers L.-H."/>
            <person name="Turgeon B."/>
            <person name="Goodwin S."/>
            <person name="Spatafora J."/>
            <person name="Crous P."/>
            <person name="Grigoriev I."/>
        </authorList>
    </citation>
    <scope>NUCLEOTIDE SEQUENCE</scope>
    <source>
        <strain evidence="1">CBS 119687</strain>
    </source>
</reference>
<dbReference type="GeneID" id="54404730"/>
<keyword evidence="2" id="KW-1185">Reference proteome</keyword>
<gene>
    <name evidence="1" type="ORF">P153DRAFT_299770</name>
</gene>
<proteinExistence type="predicted"/>